<evidence type="ECO:0000259" key="1">
    <source>
        <dbReference type="PROSITE" id="PS51186"/>
    </source>
</evidence>
<dbReference type="AlphaFoldDB" id="A0A5A7SAI7"/>
<name>A0A5A7SAI7_9NOCA</name>
<sequence>MNVVSLSDGTVWLSAPDVGDIDAIAQHCQDPEVAEWTTLPSPYTRADAQAFLDRTEAGWRECSPTWGIRTSTSGELVGMAGLIDRGEWCAEIGYWLAPTMRGRGTMTAAVRLVCDYGFRADGMSLERIEWRAFVGNVGSAVVARRCAFRFEGTLRLGVQRGVRRDAWVAGRLRTDSAAQAEEWPIR</sequence>
<dbReference type="GO" id="GO:0008999">
    <property type="term" value="F:protein-N-terminal-alanine acetyltransferase activity"/>
    <property type="evidence" value="ECO:0007669"/>
    <property type="project" value="TreeGrafter"/>
</dbReference>
<evidence type="ECO:0000313" key="3">
    <source>
        <dbReference type="Proteomes" id="UP000322244"/>
    </source>
</evidence>
<proteinExistence type="predicted"/>
<dbReference type="InterPro" id="IPR051908">
    <property type="entry name" value="Ribosomal_N-acetyltransferase"/>
</dbReference>
<reference evidence="2 3" key="1">
    <citation type="submission" date="2019-07" db="EMBL/GenBank/DDBJ databases">
        <title>Rhodococcus cavernicolus sp. nov., isolated from a cave.</title>
        <authorList>
            <person name="Lee S.D."/>
        </authorList>
    </citation>
    <scope>NUCLEOTIDE SEQUENCE [LARGE SCALE GENOMIC DNA]</scope>
    <source>
        <strain evidence="2 3">C1-24</strain>
    </source>
</reference>
<dbReference type="Pfam" id="PF13302">
    <property type="entry name" value="Acetyltransf_3"/>
    <property type="match status" value="1"/>
</dbReference>
<gene>
    <name evidence="2" type="ORF">FOY51_20245</name>
</gene>
<dbReference type="PROSITE" id="PS51186">
    <property type="entry name" value="GNAT"/>
    <property type="match status" value="1"/>
</dbReference>
<dbReference type="InterPro" id="IPR016181">
    <property type="entry name" value="Acyl_CoA_acyltransferase"/>
</dbReference>
<dbReference type="Gene3D" id="3.40.630.30">
    <property type="match status" value="1"/>
</dbReference>
<evidence type="ECO:0000313" key="2">
    <source>
        <dbReference type="EMBL" id="KAA0021231.1"/>
    </source>
</evidence>
<dbReference type="OrthoDB" id="9795188at2"/>
<accession>A0A5A7SAI7</accession>
<dbReference type="Proteomes" id="UP000322244">
    <property type="component" value="Unassembled WGS sequence"/>
</dbReference>
<dbReference type="EMBL" id="VLNY01000011">
    <property type="protein sequence ID" value="KAA0021231.1"/>
    <property type="molecule type" value="Genomic_DNA"/>
</dbReference>
<dbReference type="RefSeq" id="WP_149432064.1">
    <property type="nucleotide sequence ID" value="NZ_VLNY01000011.1"/>
</dbReference>
<organism evidence="2 3">
    <name type="scientific">Antrihabitans cavernicola</name>
    <dbReference type="NCBI Taxonomy" id="2495913"/>
    <lineage>
        <taxon>Bacteria</taxon>
        <taxon>Bacillati</taxon>
        <taxon>Actinomycetota</taxon>
        <taxon>Actinomycetes</taxon>
        <taxon>Mycobacteriales</taxon>
        <taxon>Nocardiaceae</taxon>
        <taxon>Antrihabitans</taxon>
    </lineage>
</organism>
<dbReference type="PANTHER" id="PTHR43441:SF10">
    <property type="entry name" value="ACETYLTRANSFERASE"/>
    <property type="match status" value="1"/>
</dbReference>
<dbReference type="GO" id="GO:1990189">
    <property type="term" value="F:protein N-terminal-serine acetyltransferase activity"/>
    <property type="evidence" value="ECO:0007669"/>
    <property type="project" value="TreeGrafter"/>
</dbReference>
<dbReference type="SUPFAM" id="SSF55729">
    <property type="entry name" value="Acyl-CoA N-acyltransferases (Nat)"/>
    <property type="match status" value="1"/>
</dbReference>
<dbReference type="PANTHER" id="PTHR43441">
    <property type="entry name" value="RIBOSOMAL-PROTEIN-SERINE ACETYLTRANSFERASE"/>
    <property type="match status" value="1"/>
</dbReference>
<dbReference type="GO" id="GO:0005737">
    <property type="term" value="C:cytoplasm"/>
    <property type="evidence" value="ECO:0007669"/>
    <property type="project" value="TreeGrafter"/>
</dbReference>
<keyword evidence="3" id="KW-1185">Reference proteome</keyword>
<dbReference type="InterPro" id="IPR000182">
    <property type="entry name" value="GNAT_dom"/>
</dbReference>
<comment type="caution">
    <text evidence="2">The sequence shown here is derived from an EMBL/GenBank/DDBJ whole genome shotgun (WGS) entry which is preliminary data.</text>
</comment>
<keyword evidence="2" id="KW-0808">Transferase</keyword>
<protein>
    <submittedName>
        <fullName evidence="2">GNAT family N-acetyltransferase</fullName>
    </submittedName>
</protein>
<feature type="domain" description="N-acetyltransferase" evidence="1">
    <location>
        <begin position="19"/>
        <end position="186"/>
    </location>
</feature>